<dbReference type="AlphaFoldDB" id="A0A165DII1"/>
<dbReference type="STRING" id="1314785.A0A165DII1"/>
<evidence type="ECO:0000256" key="2">
    <source>
        <dbReference type="SAM" id="MobiDB-lite"/>
    </source>
</evidence>
<feature type="region of interest" description="Disordered" evidence="2">
    <location>
        <begin position="30"/>
        <end position="52"/>
    </location>
</feature>
<accession>A0A165DII1</accession>
<keyword evidence="3" id="KW-0812">Transmembrane</keyword>
<keyword evidence="6" id="KW-1185">Reference proteome</keyword>
<protein>
    <recommendedName>
        <fullName evidence="7">Phosphoesterase-domain-containing protein</fullName>
    </recommendedName>
</protein>
<proteinExistence type="predicted"/>
<dbReference type="GO" id="GO:0016788">
    <property type="term" value="F:hydrolase activity, acting on ester bonds"/>
    <property type="evidence" value="ECO:0007669"/>
    <property type="project" value="InterPro"/>
</dbReference>
<dbReference type="InParanoid" id="A0A165DII1"/>
<dbReference type="OrthoDB" id="5135119at2759"/>
<dbReference type="PANTHER" id="PTHR31956">
    <property type="entry name" value="NON-SPECIFIC PHOSPHOLIPASE C4-RELATED"/>
    <property type="match status" value="1"/>
</dbReference>
<dbReference type="EMBL" id="KV427633">
    <property type="protein sequence ID" value="KZT04956.1"/>
    <property type="molecule type" value="Genomic_DNA"/>
</dbReference>
<dbReference type="Pfam" id="PF04185">
    <property type="entry name" value="Phosphoesterase"/>
    <property type="match status" value="1"/>
</dbReference>
<feature type="transmembrane region" description="Helical" evidence="3">
    <location>
        <begin position="457"/>
        <end position="478"/>
    </location>
</feature>
<reference evidence="5 6" key="1">
    <citation type="journal article" date="2016" name="Mol. Biol. Evol.">
        <title>Comparative Genomics of Early-Diverging Mushroom-Forming Fungi Provides Insights into the Origins of Lignocellulose Decay Capabilities.</title>
        <authorList>
            <person name="Nagy L.G."/>
            <person name="Riley R."/>
            <person name="Tritt A."/>
            <person name="Adam C."/>
            <person name="Daum C."/>
            <person name="Floudas D."/>
            <person name="Sun H."/>
            <person name="Yadav J.S."/>
            <person name="Pangilinan J."/>
            <person name="Larsson K.H."/>
            <person name="Matsuura K."/>
            <person name="Barry K."/>
            <person name="Labutti K."/>
            <person name="Kuo R."/>
            <person name="Ohm R.A."/>
            <person name="Bhattacharya S.S."/>
            <person name="Shirouzu T."/>
            <person name="Yoshinaga Y."/>
            <person name="Martin F.M."/>
            <person name="Grigoriev I.V."/>
            <person name="Hibbett D.S."/>
        </authorList>
    </citation>
    <scope>NUCLEOTIDE SEQUENCE [LARGE SCALE GENOMIC DNA]</scope>
    <source>
        <strain evidence="5 6">93-53</strain>
    </source>
</reference>
<dbReference type="InterPro" id="IPR007312">
    <property type="entry name" value="Phosphoesterase"/>
</dbReference>
<dbReference type="Gene3D" id="3.40.720.10">
    <property type="entry name" value="Alkaline Phosphatase, subunit A"/>
    <property type="match status" value="1"/>
</dbReference>
<keyword evidence="3" id="KW-1133">Transmembrane helix</keyword>
<evidence type="ECO:0008006" key="7">
    <source>
        <dbReference type="Google" id="ProtNLM"/>
    </source>
</evidence>
<sequence>MAPQVAHWALLAAFVAALVHSASAATAQNFQPPAFSPTSESTNYTGTSNGTIQNGPLVPGKVFDRFIQIWFENTDFETAASSPTFQQLTTQGVLFTSYYAMSHPSEPNYIAVGGGDFFGNAADDFRAIPENISSIVDLLEAKNISWSSYQESMPYDGFTGYNYTSYDYISGSGDYTYYVRKHNPLIIFDSVSNVTERALRIRNFNDFAVDVNASAVPQWTFITPNLVNDGHDTSIDFASQWIQYWLTPLLSDERFNDNRTIILLTFDETETYTINNRVWTLALGGGLPANLKNTTDDTFYTHYSCLSTVEANWSLDSLGRGDTNQTLNNVFSFVANVTGWKNNGIYGNSSAIPLLNITGTIPGPLNPEYYIPFTAPNKSAVSPGGGSVYVASGLNTSFTAADLPSPVNLTALGETLPWSVNPGYDYPYGTKVYTNTTTTSSSPTTNGSTSSGSSSGAVHGVVLIPGLTILGVIVGLLATL</sequence>
<dbReference type="GeneID" id="63826269"/>
<name>A0A165DII1_9APHY</name>
<evidence type="ECO:0000256" key="3">
    <source>
        <dbReference type="SAM" id="Phobius"/>
    </source>
</evidence>
<keyword evidence="4" id="KW-0732">Signal</keyword>
<feature type="signal peptide" evidence="4">
    <location>
        <begin position="1"/>
        <end position="24"/>
    </location>
</feature>
<gene>
    <name evidence="5" type="ORF">LAESUDRAFT_727529</name>
</gene>
<dbReference type="RefSeq" id="XP_040762696.1">
    <property type="nucleotide sequence ID" value="XM_040909240.1"/>
</dbReference>
<keyword evidence="1" id="KW-0378">Hydrolase</keyword>
<keyword evidence="3" id="KW-0472">Membrane</keyword>
<dbReference type="InterPro" id="IPR017850">
    <property type="entry name" value="Alkaline_phosphatase_core_sf"/>
</dbReference>
<dbReference type="PANTHER" id="PTHR31956:SF8">
    <property type="entry name" value="ACID PHOSPHATASE PHOA (AFU_ORTHOLOGUE AFUA_1G03570)"/>
    <property type="match status" value="1"/>
</dbReference>
<dbReference type="Proteomes" id="UP000076871">
    <property type="component" value="Unassembled WGS sequence"/>
</dbReference>
<evidence type="ECO:0000313" key="6">
    <source>
        <dbReference type="Proteomes" id="UP000076871"/>
    </source>
</evidence>
<evidence type="ECO:0000313" key="5">
    <source>
        <dbReference type="EMBL" id="KZT04956.1"/>
    </source>
</evidence>
<evidence type="ECO:0000256" key="1">
    <source>
        <dbReference type="ARBA" id="ARBA00022801"/>
    </source>
</evidence>
<organism evidence="5 6">
    <name type="scientific">Laetiporus sulphureus 93-53</name>
    <dbReference type="NCBI Taxonomy" id="1314785"/>
    <lineage>
        <taxon>Eukaryota</taxon>
        <taxon>Fungi</taxon>
        <taxon>Dikarya</taxon>
        <taxon>Basidiomycota</taxon>
        <taxon>Agaricomycotina</taxon>
        <taxon>Agaricomycetes</taxon>
        <taxon>Polyporales</taxon>
        <taxon>Laetiporus</taxon>
    </lineage>
</organism>
<feature type="chain" id="PRO_5007856560" description="Phosphoesterase-domain-containing protein" evidence="4">
    <location>
        <begin position="25"/>
        <end position="480"/>
    </location>
</feature>
<dbReference type="GO" id="GO:0009395">
    <property type="term" value="P:phospholipid catabolic process"/>
    <property type="evidence" value="ECO:0007669"/>
    <property type="project" value="TreeGrafter"/>
</dbReference>
<evidence type="ECO:0000256" key="4">
    <source>
        <dbReference type="SAM" id="SignalP"/>
    </source>
</evidence>